<dbReference type="EC" id="6.3.5.4" evidence="3"/>
<dbReference type="InterPro" id="IPR001962">
    <property type="entry name" value="Asn_synthase"/>
</dbReference>
<feature type="binding site" evidence="10">
    <location>
        <begin position="377"/>
        <end position="378"/>
    </location>
    <ligand>
        <name>ATP</name>
        <dbReference type="ChEBI" id="CHEBI:30616"/>
    </ligand>
</feature>
<dbReference type="InterPro" id="IPR014729">
    <property type="entry name" value="Rossmann-like_a/b/a_fold"/>
</dbReference>
<feature type="binding site" evidence="10">
    <location>
        <position position="102"/>
    </location>
    <ligand>
        <name>L-glutamine</name>
        <dbReference type="ChEBI" id="CHEBI:58359"/>
    </ligand>
</feature>
<accession>F0T056</accession>
<dbReference type="RefSeq" id="WP_013625011.1">
    <property type="nucleotide sequence ID" value="NC_015172.1"/>
</dbReference>
<dbReference type="InterPro" id="IPR033738">
    <property type="entry name" value="AsnB_N"/>
</dbReference>
<evidence type="ECO:0000256" key="8">
    <source>
        <dbReference type="ARBA" id="ARBA00048741"/>
    </source>
</evidence>
<gene>
    <name evidence="13" type="ordered locus">Sgly_1846</name>
</gene>
<dbReference type="InterPro" id="IPR029055">
    <property type="entry name" value="Ntn_hydrolases_N"/>
</dbReference>
<keyword evidence="14" id="KW-1185">Reference proteome</keyword>
<dbReference type="Proteomes" id="UP000007488">
    <property type="component" value="Chromosome"/>
</dbReference>
<name>F0T056_SYNGF</name>
<evidence type="ECO:0000256" key="4">
    <source>
        <dbReference type="ARBA" id="ARBA00022741"/>
    </source>
</evidence>
<keyword evidence="9" id="KW-0028">Amino-acid biosynthesis</keyword>
<dbReference type="SUPFAM" id="SSF52402">
    <property type="entry name" value="Adenine nucleotide alpha hydrolases-like"/>
    <property type="match status" value="1"/>
</dbReference>
<feature type="binding site" evidence="10">
    <location>
        <position position="294"/>
    </location>
    <ligand>
        <name>ATP</name>
        <dbReference type="ChEBI" id="CHEBI:30616"/>
    </ligand>
</feature>
<dbReference type="PIRSF" id="PIRSF001589">
    <property type="entry name" value="Asn_synthetase_glu-h"/>
    <property type="match status" value="1"/>
</dbReference>
<organism evidence="13 14">
    <name type="scientific">Syntrophobotulus glycolicus (strain DSM 8271 / FlGlyR)</name>
    <dbReference type="NCBI Taxonomy" id="645991"/>
    <lineage>
        <taxon>Bacteria</taxon>
        <taxon>Bacillati</taxon>
        <taxon>Bacillota</taxon>
        <taxon>Clostridia</taxon>
        <taxon>Eubacteriales</taxon>
        <taxon>Desulfitobacteriaceae</taxon>
        <taxon>Syntrophobotulus</taxon>
    </lineage>
</organism>
<dbReference type="Gene3D" id="3.40.50.620">
    <property type="entry name" value="HUPs"/>
    <property type="match status" value="1"/>
</dbReference>
<evidence type="ECO:0000256" key="7">
    <source>
        <dbReference type="ARBA" id="ARBA00022962"/>
    </source>
</evidence>
<dbReference type="STRING" id="645991.Sgly_1846"/>
<evidence type="ECO:0000313" key="13">
    <source>
        <dbReference type="EMBL" id="ADY56143.1"/>
    </source>
</evidence>
<sequence>MCGIAGWIDWENDLRSSAQVMEKMVDTMVPRGPDARGIWLDEHIIFGHSRLAVVDIEGGKQPMLRKKHDCSYLITYNGELYNTEDIRKELKECGYTFQGHSDTEVLLLSYIEWGTDCVQKLNGIFAFGIWDTKNQSLFLARDRIGVKPLFYTVQDGSLIFASELKALLAHPKVPAKIDLEGLAEVFLIGPARTPGFGVFKNIAEIRPGWSVFYTRDGLTTRQYWQLQGSLHQDDFDTTVEKVRTLVIDAVKRQLVSDVPIGALLSGGLDSSIITAIAAESFRKENKGCLPTFSIDYVGNKEHFKANAFQPDPDAPWVEKMEKAFRTNHRYFYLETDDLVKALEDAVMARDLPGMADIDSSLLLFSRKIKHNVTVGLSGECADEVFGGYPWFHRQEALRAETFPWAMFPETRLHVMAEELIAKINPQEYINARYSAALKEVPAGPDELSPAEDNLRKIGYLTLTRFMPTLLDRKDRMTMATGLEVRVPFCDHHIVDYVWNIPWQIKNYKGREKGLLRMAAQGILPEDVLWRRKSPYPKTHHPGFLKAVSSKLQDIINDPSSPLLPFINKNHVLDLLANPISTANKPWFGQLMDTPRVFAYLIQMDFWFRHYGISVET</sequence>
<dbReference type="PANTHER" id="PTHR43284">
    <property type="entry name" value="ASPARAGINE SYNTHETASE (GLUTAMINE-HYDROLYZING)"/>
    <property type="match status" value="1"/>
</dbReference>
<dbReference type="Pfam" id="PF13537">
    <property type="entry name" value="GATase_7"/>
    <property type="match status" value="1"/>
</dbReference>
<reference evidence="14" key="2">
    <citation type="submission" date="2011-02" db="EMBL/GenBank/DDBJ databases">
        <title>The complete genome of Syntrophobotulus glycolicus DSM 8271.</title>
        <authorList>
            <person name="Lucas S."/>
            <person name="Copeland A."/>
            <person name="Lapidus A."/>
            <person name="Bruce D."/>
            <person name="Goodwin L."/>
            <person name="Pitluck S."/>
            <person name="Kyrpides N."/>
            <person name="Mavromatis K."/>
            <person name="Pagani I."/>
            <person name="Ivanova N."/>
            <person name="Mikhailova N."/>
            <person name="Chertkov O."/>
            <person name="Held B."/>
            <person name="Detter J.C."/>
            <person name="Tapia R."/>
            <person name="Han C."/>
            <person name="Land M."/>
            <person name="Hauser L."/>
            <person name="Markowitz V."/>
            <person name="Cheng J.-F."/>
            <person name="Hugenholtz P."/>
            <person name="Woyke T."/>
            <person name="Wu D."/>
            <person name="Spring S."/>
            <person name="Schroeder M."/>
            <person name="Brambilla E."/>
            <person name="Klenk H.-P."/>
            <person name="Eisen J.A."/>
        </authorList>
    </citation>
    <scope>NUCLEOTIDE SEQUENCE [LARGE SCALE GENOMIC DNA]</scope>
    <source>
        <strain evidence="14">DSM 8271 / FlGlyR</strain>
    </source>
</reference>
<evidence type="ECO:0000259" key="12">
    <source>
        <dbReference type="PROSITE" id="PS51278"/>
    </source>
</evidence>
<dbReference type="KEGG" id="sgy:Sgly_1846"/>
<comment type="pathway">
    <text evidence="1">Amino-acid biosynthesis; L-asparagine biosynthesis; L-asparagine from L-aspartate (L-Gln route): step 1/1.</text>
</comment>
<dbReference type="Pfam" id="PF00733">
    <property type="entry name" value="Asn_synthase"/>
    <property type="match status" value="1"/>
</dbReference>
<keyword evidence="4 10" id="KW-0547">Nucleotide-binding</keyword>
<feature type="active site" description="For GATase activity" evidence="9">
    <location>
        <position position="2"/>
    </location>
</feature>
<comment type="catalytic activity">
    <reaction evidence="8">
        <text>L-aspartate + L-glutamine + ATP + H2O = L-asparagine + L-glutamate + AMP + diphosphate + H(+)</text>
        <dbReference type="Rhea" id="RHEA:12228"/>
        <dbReference type="ChEBI" id="CHEBI:15377"/>
        <dbReference type="ChEBI" id="CHEBI:15378"/>
        <dbReference type="ChEBI" id="CHEBI:29985"/>
        <dbReference type="ChEBI" id="CHEBI:29991"/>
        <dbReference type="ChEBI" id="CHEBI:30616"/>
        <dbReference type="ChEBI" id="CHEBI:33019"/>
        <dbReference type="ChEBI" id="CHEBI:58048"/>
        <dbReference type="ChEBI" id="CHEBI:58359"/>
        <dbReference type="ChEBI" id="CHEBI:456215"/>
        <dbReference type="EC" id="6.3.5.4"/>
    </reaction>
</comment>
<dbReference type="SUPFAM" id="SSF56235">
    <property type="entry name" value="N-terminal nucleophile aminohydrolases (Ntn hydrolases)"/>
    <property type="match status" value="1"/>
</dbReference>
<reference evidence="13 14" key="1">
    <citation type="journal article" date="2011" name="Stand. Genomic Sci.">
        <title>Complete genome sequence of Syntrophobotulus glycolicus type strain (FlGlyR).</title>
        <authorList>
            <person name="Han C."/>
            <person name="Mwirichia R."/>
            <person name="Chertkov O."/>
            <person name="Held B."/>
            <person name="Lapidus A."/>
            <person name="Nolan M."/>
            <person name="Lucas S."/>
            <person name="Hammon N."/>
            <person name="Deshpande S."/>
            <person name="Cheng J.F."/>
            <person name="Tapia R."/>
            <person name="Goodwin L."/>
            <person name="Pitluck S."/>
            <person name="Huntemann M."/>
            <person name="Liolios K."/>
            <person name="Ivanova N."/>
            <person name="Pagani I."/>
            <person name="Mavromatis K."/>
            <person name="Ovchinikova G."/>
            <person name="Pati A."/>
            <person name="Chen A."/>
            <person name="Palaniappan K."/>
            <person name="Land M."/>
            <person name="Hauser L."/>
            <person name="Brambilla E.M."/>
            <person name="Rohde M."/>
            <person name="Spring S."/>
            <person name="Sikorski J."/>
            <person name="Goker M."/>
            <person name="Woyke T."/>
            <person name="Bristow J."/>
            <person name="Eisen J.A."/>
            <person name="Markowitz V."/>
            <person name="Hugenholtz P."/>
            <person name="Kyrpides N.C."/>
            <person name="Klenk H.P."/>
            <person name="Detter J.C."/>
        </authorList>
    </citation>
    <scope>NUCLEOTIDE SEQUENCE [LARGE SCALE GENOMIC DNA]</scope>
    <source>
        <strain evidence="14">DSM 8271 / FlGlyR</strain>
    </source>
</reference>
<dbReference type="GO" id="GO:0005829">
    <property type="term" value="C:cytosol"/>
    <property type="evidence" value="ECO:0007669"/>
    <property type="project" value="TreeGrafter"/>
</dbReference>
<dbReference type="AlphaFoldDB" id="F0T056"/>
<dbReference type="PANTHER" id="PTHR43284:SF1">
    <property type="entry name" value="ASPARAGINE SYNTHETASE"/>
    <property type="match status" value="1"/>
</dbReference>
<evidence type="ECO:0000313" key="14">
    <source>
        <dbReference type="Proteomes" id="UP000007488"/>
    </source>
</evidence>
<proteinExistence type="inferred from homology"/>
<comment type="similarity">
    <text evidence="2">Belongs to the asparagine synthetase family.</text>
</comment>
<keyword evidence="5 10" id="KW-0067">ATP-binding</keyword>
<dbReference type="CDD" id="cd00712">
    <property type="entry name" value="AsnB"/>
    <property type="match status" value="1"/>
</dbReference>
<evidence type="ECO:0000256" key="10">
    <source>
        <dbReference type="PIRSR" id="PIRSR001589-2"/>
    </source>
</evidence>
<dbReference type="InterPro" id="IPR017932">
    <property type="entry name" value="GATase_2_dom"/>
</dbReference>
<keyword evidence="7 9" id="KW-0315">Glutamine amidotransferase</keyword>
<dbReference type="NCBIfam" id="TIGR01536">
    <property type="entry name" value="asn_synth_AEB"/>
    <property type="match status" value="1"/>
</dbReference>
<evidence type="ECO:0000256" key="11">
    <source>
        <dbReference type="PIRSR" id="PIRSR001589-3"/>
    </source>
</evidence>
<dbReference type="eggNOG" id="COG0367">
    <property type="taxonomic scope" value="Bacteria"/>
</dbReference>
<evidence type="ECO:0000256" key="2">
    <source>
        <dbReference type="ARBA" id="ARBA00005752"/>
    </source>
</evidence>
<protein>
    <recommendedName>
        <fullName evidence="3">asparagine synthase (glutamine-hydrolyzing)</fullName>
        <ecNumber evidence="3">6.3.5.4</ecNumber>
    </recommendedName>
</protein>
<evidence type="ECO:0000256" key="5">
    <source>
        <dbReference type="ARBA" id="ARBA00022840"/>
    </source>
</evidence>
<evidence type="ECO:0000256" key="9">
    <source>
        <dbReference type="PIRSR" id="PIRSR001589-1"/>
    </source>
</evidence>
<evidence type="ECO:0000256" key="6">
    <source>
        <dbReference type="ARBA" id="ARBA00022888"/>
    </source>
</evidence>
<dbReference type="GO" id="GO:0004066">
    <property type="term" value="F:asparagine synthase (glutamine-hydrolyzing) activity"/>
    <property type="evidence" value="ECO:0007669"/>
    <property type="project" value="UniProtKB-EC"/>
</dbReference>
<feature type="site" description="Important for beta-aspartyl-AMP intermediate formation" evidence="11">
    <location>
        <position position="379"/>
    </location>
</feature>
<keyword evidence="6 9" id="KW-0061">Asparagine biosynthesis</keyword>
<dbReference type="PROSITE" id="PS51278">
    <property type="entry name" value="GATASE_TYPE_2"/>
    <property type="match status" value="1"/>
</dbReference>
<dbReference type="Gene3D" id="3.60.20.10">
    <property type="entry name" value="Glutamine Phosphoribosylpyrophosphate, subunit 1, domain 1"/>
    <property type="match status" value="1"/>
</dbReference>
<dbReference type="InterPro" id="IPR051786">
    <property type="entry name" value="ASN_synthetase/amidase"/>
</dbReference>
<keyword evidence="13" id="KW-0436">Ligase</keyword>
<dbReference type="CDD" id="cd01991">
    <property type="entry name" value="Asn_synthase_B_C"/>
    <property type="match status" value="1"/>
</dbReference>
<feature type="domain" description="Glutamine amidotransferase type-2" evidence="12">
    <location>
        <begin position="2"/>
        <end position="216"/>
    </location>
</feature>
<dbReference type="GO" id="GO:0005524">
    <property type="term" value="F:ATP binding"/>
    <property type="evidence" value="ECO:0007669"/>
    <property type="project" value="UniProtKB-KW"/>
</dbReference>
<dbReference type="OrthoDB" id="9763290at2"/>
<dbReference type="GO" id="GO:0006529">
    <property type="term" value="P:asparagine biosynthetic process"/>
    <property type="evidence" value="ECO:0007669"/>
    <property type="project" value="UniProtKB-KW"/>
</dbReference>
<evidence type="ECO:0000256" key="3">
    <source>
        <dbReference type="ARBA" id="ARBA00012737"/>
    </source>
</evidence>
<dbReference type="EMBL" id="CP002547">
    <property type="protein sequence ID" value="ADY56143.1"/>
    <property type="molecule type" value="Genomic_DNA"/>
</dbReference>
<dbReference type="HOGENOM" id="CLU_014658_3_2_9"/>
<evidence type="ECO:0000256" key="1">
    <source>
        <dbReference type="ARBA" id="ARBA00005187"/>
    </source>
</evidence>
<feature type="binding site" evidence="10">
    <location>
        <position position="263"/>
    </location>
    <ligand>
        <name>ATP</name>
        <dbReference type="ChEBI" id="CHEBI:30616"/>
    </ligand>
</feature>
<dbReference type="InterPro" id="IPR006426">
    <property type="entry name" value="Asn_synth_AEB"/>
</dbReference>